<proteinExistence type="predicted"/>
<dbReference type="EMBL" id="JACOQK010000001">
    <property type="protein sequence ID" value="MBC5787755.1"/>
    <property type="molecule type" value="Genomic_DNA"/>
</dbReference>
<dbReference type="Proteomes" id="UP000649151">
    <property type="component" value="Unassembled WGS sequence"/>
</dbReference>
<evidence type="ECO:0000313" key="1">
    <source>
        <dbReference type="EMBL" id="MBC5787755.1"/>
    </source>
</evidence>
<dbReference type="RefSeq" id="WP_069987228.1">
    <property type="nucleotide sequence ID" value="NZ_JACOQK010000001.1"/>
</dbReference>
<evidence type="ECO:0000313" key="2">
    <source>
        <dbReference type="Proteomes" id="UP000649151"/>
    </source>
</evidence>
<comment type="caution">
    <text evidence="1">The sequence shown here is derived from an EMBL/GenBank/DDBJ whole genome shotgun (WGS) entry which is preliminary data.</text>
</comment>
<dbReference type="Pfam" id="PF09551">
    <property type="entry name" value="Spore_II_R"/>
    <property type="match status" value="1"/>
</dbReference>
<organism evidence="1 2">
    <name type="scientific">Clostridium facile</name>
    <dbReference type="NCBI Taxonomy" id="2763035"/>
    <lineage>
        <taxon>Bacteria</taxon>
        <taxon>Bacillati</taxon>
        <taxon>Bacillota</taxon>
        <taxon>Clostridia</taxon>
        <taxon>Eubacteriales</taxon>
        <taxon>Clostridiaceae</taxon>
        <taxon>Clostridium</taxon>
    </lineage>
</organism>
<dbReference type="NCBIfam" id="TIGR02837">
    <property type="entry name" value="spore_II_R"/>
    <property type="match status" value="1"/>
</dbReference>
<protein>
    <submittedName>
        <fullName evidence="1">Stage II sporulation protein R</fullName>
    </submittedName>
</protein>
<reference evidence="1 2" key="1">
    <citation type="submission" date="2020-08" db="EMBL/GenBank/DDBJ databases">
        <title>Genome public.</title>
        <authorList>
            <person name="Liu C."/>
            <person name="Sun Q."/>
        </authorList>
    </citation>
    <scope>NUCLEOTIDE SEQUENCE [LARGE SCALE GENOMIC DNA]</scope>
    <source>
        <strain evidence="1 2">NSJ-27</strain>
    </source>
</reference>
<sequence>MKKAEVAVLFGLILAIMVGSFVGFEADCREISQSVFRLHILANSDSQEDQDLKLKVRDRILQDTQGLFESTGDLQQTEEQVAQHLPEIREIALDEIHKQGYSYDVQIYMVNMWFETRTYDTITLPAGNYDALRIVIGNGEGHNWWCVLYPPLCVPAAEPQETMDDVLNQQELEVVNSDPKYEVRFAVLEWWEKLKQNME</sequence>
<accession>A0ABR7IRH8</accession>
<gene>
    <name evidence="1" type="primary">spoIIR</name>
    <name evidence="1" type="ORF">H8Z77_06960</name>
</gene>
<name>A0ABR7IRH8_9CLOT</name>
<dbReference type="InterPro" id="IPR014202">
    <property type="entry name" value="Spore_II_R"/>
</dbReference>
<keyword evidence="2" id="KW-1185">Reference proteome</keyword>